<dbReference type="EMBL" id="MNAD01000344">
    <property type="protein sequence ID" value="OJT13970.1"/>
    <property type="molecule type" value="Genomic_DNA"/>
</dbReference>
<dbReference type="Proteomes" id="UP000184267">
    <property type="component" value="Unassembled WGS sequence"/>
</dbReference>
<name>A0A1M2W2H5_TRAPU</name>
<organism evidence="1 2">
    <name type="scientific">Trametes pubescens</name>
    <name type="common">White-rot fungus</name>
    <dbReference type="NCBI Taxonomy" id="154538"/>
    <lineage>
        <taxon>Eukaryota</taxon>
        <taxon>Fungi</taxon>
        <taxon>Dikarya</taxon>
        <taxon>Basidiomycota</taxon>
        <taxon>Agaricomycotina</taxon>
        <taxon>Agaricomycetes</taxon>
        <taxon>Polyporales</taxon>
        <taxon>Polyporaceae</taxon>
        <taxon>Trametes</taxon>
    </lineage>
</organism>
<reference evidence="1 2" key="1">
    <citation type="submission" date="2016-10" db="EMBL/GenBank/DDBJ databases">
        <title>Genome sequence of the basidiomycete white-rot fungus Trametes pubescens.</title>
        <authorList>
            <person name="Makela M.R."/>
            <person name="Granchi Z."/>
            <person name="Peng M."/>
            <person name="De Vries R.P."/>
            <person name="Grigoriev I."/>
            <person name="Riley R."/>
            <person name="Hilden K."/>
        </authorList>
    </citation>
    <scope>NUCLEOTIDE SEQUENCE [LARGE SCALE GENOMIC DNA]</scope>
    <source>
        <strain evidence="1 2">FBCC735</strain>
    </source>
</reference>
<gene>
    <name evidence="1" type="ORF">TRAPUB_9454</name>
</gene>
<dbReference type="OrthoDB" id="4708870at2759"/>
<evidence type="ECO:0000313" key="1">
    <source>
        <dbReference type="EMBL" id="OJT13970.1"/>
    </source>
</evidence>
<dbReference type="STRING" id="154538.A0A1M2W2H5"/>
<comment type="caution">
    <text evidence="1">The sequence shown here is derived from an EMBL/GenBank/DDBJ whole genome shotgun (WGS) entry which is preliminary data.</text>
</comment>
<accession>A0A1M2W2H5</accession>
<proteinExistence type="predicted"/>
<dbReference type="OMA" id="FDWRAAK"/>
<dbReference type="AlphaFoldDB" id="A0A1M2W2H5"/>
<sequence length="425" mass="45927">MGGNAFKALVPHGSFPRMPPPVYNALKAALFPPLKTLYSRVVVAREAPEKADYGDLDFVVSGPREGLTHAAVKDALRAAHSVPMAGPRISNYAIALDAFEDVAHACKHCEGPSEFAGGSTGNVYFQVDVNVCADNVQLERTVFYSSYGDLGLMLGLLVQTAGLSLGIYGLKLADPIGSPLQTFYLSDDTAKILTFLGLSMERWEQGFETQDEVVRWATSSPFARALAARLRSGESKLSLKERGEGRPMRQKFIDYLQAEGVPGTESDSGSEPNLSIFATPVDRADKIDAALRYFGKHDEYTAILDAARGSTRAKAMLNGNNVREWTGITGTPTRFILDEVKERLAARAGSATVSDAMAEAVPAWQRALLEMSNDEVRALTVSVKEDLDAAGKLEFDWRAAKAAKLERKKQQASAAEAEKGADGET</sequence>
<evidence type="ECO:0000313" key="2">
    <source>
        <dbReference type="Proteomes" id="UP000184267"/>
    </source>
</evidence>
<keyword evidence="2" id="KW-1185">Reference proteome</keyword>
<protein>
    <submittedName>
        <fullName evidence="1">Uncharacterized protein</fullName>
    </submittedName>
</protein>